<evidence type="ECO:0000313" key="2">
    <source>
        <dbReference type="Proteomes" id="UP000539111"/>
    </source>
</evidence>
<organism evidence="1 2">
    <name type="scientific">Spelaeicoccus albus</name>
    <dbReference type="NCBI Taxonomy" id="1280376"/>
    <lineage>
        <taxon>Bacteria</taxon>
        <taxon>Bacillati</taxon>
        <taxon>Actinomycetota</taxon>
        <taxon>Actinomycetes</taxon>
        <taxon>Micrococcales</taxon>
        <taxon>Brevibacteriaceae</taxon>
        <taxon>Spelaeicoccus</taxon>
    </lineage>
</organism>
<dbReference type="PANTHER" id="PTHR34389:SF2">
    <property type="entry name" value="L-RHAMNOSE MUTAROTASE"/>
    <property type="match status" value="1"/>
</dbReference>
<dbReference type="Proteomes" id="UP000539111">
    <property type="component" value="Unassembled WGS sequence"/>
</dbReference>
<evidence type="ECO:0000313" key="1">
    <source>
        <dbReference type="EMBL" id="NYI66776.1"/>
    </source>
</evidence>
<dbReference type="Gene3D" id="3.30.70.100">
    <property type="match status" value="1"/>
</dbReference>
<gene>
    <name evidence="1" type="ORF">BJY26_001082</name>
</gene>
<comment type="caution">
    <text evidence="1">The sequence shown here is derived from an EMBL/GenBank/DDBJ whole genome shotgun (WGS) entry which is preliminary data.</text>
</comment>
<keyword evidence="2" id="KW-1185">Reference proteome</keyword>
<dbReference type="Pfam" id="PF05336">
    <property type="entry name" value="rhaM"/>
    <property type="match status" value="1"/>
</dbReference>
<dbReference type="RefSeq" id="WP_179426347.1">
    <property type="nucleotide sequence ID" value="NZ_JACBZP010000001.1"/>
</dbReference>
<dbReference type="GO" id="GO:0062192">
    <property type="term" value="F:L-rhamnose mutarotase activity"/>
    <property type="evidence" value="ECO:0007669"/>
    <property type="project" value="UniProtKB-EC"/>
</dbReference>
<reference evidence="1 2" key="1">
    <citation type="submission" date="2020-07" db="EMBL/GenBank/DDBJ databases">
        <title>Sequencing the genomes of 1000 actinobacteria strains.</title>
        <authorList>
            <person name="Klenk H.-P."/>
        </authorList>
    </citation>
    <scope>NUCLEOTIDE SEQUENCE [LARGE SCALE GENOMIC DNA]</scope>
    <source>
        <strain evidence="1 2">DSM 26341</strain>
    </source>
</reference>
<dbReference type="InterPro" id="IPR008000">
    <property type="entry name" value="Rham/fucose_mutarotase"/>
</dbReference>
<dbReference type="InterPro" id="IPR011008">
    <property type="entry name" value="Dimeric_a/b-barrel"/>
</dbReference>
<dbReference type="PANTHER" id="PTHR34389">
    <property type="entry name" value="L-RHAMNOSE MUTAROTASE"/>
    <property type="match status" value="1"/>
</dbReference>
<keyword evidence="1" id="KW-0413">Isomerase</keyword>
<dbReference type="AlphaFoldDB" id="A0A7Z0CZX6"/>
<dbReference type="EMBL" id="JACBZP010000001">
    <property type="protein sequence ID" value="NYI66776.1"/>
    <property type="molecule type" value="Genomic_DNA"/>
</dbReference>
<proteinExistence type="predicted"/>
<name>A0A7Z0CZX6_9MICO</name>
<dbReference type="SUPFAM" id="SSF54909">
    <property type="entry name" value="Dimeric alpha+beta barrel"/>
    <property type="match status" value="1"/>
</dbReference>
<protein>
    <submittedName>
        <fullName evidence="1">L-rhamnose mutarotase</fullName>
        <ecNumber evidence="1">5.1.3.32</ecNumber>
    </submittedName>
</protein>
<dbReference type="GO" id="GO:0019301">
    <property type="term" value="P:rhamnose catabolic process"/>
    <property type="evidence" value="ECO:0007669"/>
    <property type="project" value="TreeGrafter"/>
</dbReference>
<dbReference type="EC" id="5.1.3.32" evidence="1"/>
<accession>A0A7Z0CZX6</accession>
<sequence length="128" mass="14797">MCETDDARPRRVCFTLHVKPERIDDYKARHREVWPEMARALKESGWHNYSLFLSESGLMIGYLETDDFDAALEAMAKTEVNSRWQESMTDYFEHPGDSVSDKADENMRPIPLVFHLEDRLAELAGSAT</sequence>